<dbReference type="RefSeq" id="WP_237468067.1">
    <property type="nucleotide sequence ID" value="NZ_CAKLDI010000002.1"/>
</dbReference>
<keyword evidence="2" id="KW-1185">Reference proteome</keyword>
<accession>A0ABN8DVT9</accession>
<dbReference type="Pfam" id="PF07103">
    <property type="entry name" value="DUF1365"/>
    <property type="match status" value="1"/>
</dbReference>
<proteinExistence type="predicted"/>
<evidence type="ECO:0000313" key="2">
    <source>
        <dbReference type="Proteomes" id="UP000838672"/>
    </source>
</evidence>
<dbReference type="InterPro" id="IPR010775">
    <property type="entry name" value="DUF1365"/>
</dbReference>
<evidence type="ECO:0000313" key="1">
    <source>
        <dbReference type="EMBL" id="CAH0535203.1"/>
    </source>
</evidence>
<evidence type="ECO:0008006" key="3">
    <source>
        <dbReference type="Google" id="ProtNLM"/>
    </source>
</evidence>
<dbReference type="PANTHER" id="PTHR33973:SF4">
    <property type="entry name" value="OS07G0153300 PROTEIN"/>
    <property type="match status" value="1"/>
</dbReference>
<name>A0ABN8DVT9_9VIBR</name>
<organism evidence="1 2">
    <name type="scientific">Vibrio stylophorae</name>
    <dbReference type="NCBI Taxonomy" id="659351"/>
    <lineage>
        <taxon>Bacteria</taxon>
        <taxon>Pseudomonadati</taxon>
        <taxon>Pseudomonadota</taxon>
        <taxon>Gammaproteobacteria</taxon>
        <taxon>Vibrionales</taxon>
        <taxon>Vibrionaceae</taxon>
        <taxon>Vibrio</taxon>
    </lineage>
</organism>
<protein>
    <recommendedName>
        <fullName evidence="3">DUF1365 domain-containing protein</fullName>
    </recommendedName>
</protein>
<gene>
    <name evidence="1" type="ORF">VST7929_02864</name>
</gene>
<reference evidence="1" key="1">
    <citation type="submission" date="2021-11" db="EMBL/GenBank/DDBJ databases">
        <authorList>
            <person name="Rodrigo-Torres L."/>
            <person name="Arahal R. D."/>
            <person name="Lucena T."/>
        </authorList>
    </citation>
    <scope>NUCLEOTIDE SEQUENCE</scope>
    <source>
        <strain evidence="1">CECT 7929</strain>
    </source>
</reference>
<dbReference type="EMBL" id="CAKLDI010000002">
    <property type="protein sequence ID" value="CAH0535203.1"/>
    <property type="molecule type" value="Genomic_DNA"/>
</dbReference>
<sequence length="250" mass="29718">MAVEAMKSRLLVGQVRHRRFAPVQHRLSTGLFMMAIDPKELKQLSQEVRFFGQRWWHPARFKRGDYIGQQGDITQAVFAKIGEITGDEIAKGRVMMVCHLRYWGLYFSPVNFYYVYDQEEHWQYLVAEVSNTPWLQRHYYVLKVDPNQPGYWQHEKAFHVSPFNPIEQTYDWQVRPLDERLLIQLSVRDANKIFDATLALKAQPFDSRHLGRLLLKTPWLTLKVLMGIYIHAWRLWRKGATYYPNPHADQ</sequence>
<dbReference type="Proteomes" id="UP000838672">
    <property type="component" value="Unassembled WGS sequence"/>
</dbReference>
<dbReference type="PANTHER" id="PTHR33973">
    <property type="entry name" value="OS07G0153300 PROTEIN"/>
    <property type="match status" value="1"/>
</dbReference>
<comment type="caution">
    <text evidence="1">The sequence shown here is derived from an EMBL/GenBank/DDBJ whole genome shotgun (WGS) entry which is preliminary data.</text>
</comment>